<sequence>MSNPEVYQLIDELSWKIEELKAKAQRAASGVPYVLSDIAKINIRQAHKILASVDAELEIAWHREELQKARDKAEAHQCAIERYNEKSKQRTAFDVVSERFEAKTFGQEEPIAEYEGHHRIPKGQ</sequence>
<dbReference type="EMBL" id="MG757156">
    <property type="protein sequence ID" value="AVD99737.1"/>
    <property type="molecule type" value="Genomic_DNA"/>
</dbReference>
<accession>A0A2L1IX25</accession>
<organism evidence="1 2">
    <name type="scientific">Mycobacterium phage Cuke</name>
    <dbReference type="NCBI Taxonomy" id="2079417"/>
    <lineage>
        <taxon>Viruses</taxon>
        <taxon>Duplodnaviria</taxon>
        <taxon>Heunggongvirae</taxon>
        <taxon>Uroviricota</taxon>
        <taxon>Caudoviricetes</taxon>
        <taxon>Cukevirus</taxon>
        <taxon>Cukevirus cuke</taxon>
    </lineage>
</organism>
<name>A0A2L1IX25_9CAUD</name>
<evidence type="ECO:0000313" key="1">
    <source>
        <dbReference type="EMBL" id="AVD99737.1"/>
    </source>
</evidence>
<gene>
    <name evidence="1" type="ORF">SEA_CUKE_121</name>
</gene>
<dbReference type="Proteomes" id="UP000240246">
    <property type="component" value="Segment"/>
</dbReference>
<evidence type="ECO:0000313" key="2">
    <source>
        <dbReference type="Proteomes" id="UP000240246"/>
    </source>
</evidence>
<keyword evidence="2" id="KW-1185">Reference proteome</keyword>
<protein>
    <submittedName>
        <fullName evidence="1">Uncharacterized protein</fullName>
    </submittedName>
</protein>
<reference evidence="2" key="1">
    <citation type="submission" date="2018-01" db="EMBL/GenBank/DDBJ databases">
        <authorList>
            <person name="Gaut B.S."/>
            <person name="Morton B.R."/>
            <person name="Clegg M.T."/>
            <person name="Duvall M.R."/>
        </authorList>
    </citation>
    <scope>NUCLEOTIDE SEQUENCE [LARGE SCALE GENOMIC DNA]</scope>
</reference>
<proteinExistence type="predicted"/>